<comment type="catalytic activity">
    <reaction evidence="6">
        <text>N,N-dimethylethanolamine phosphate + S-adenosyl-L-methionine = phosphocholine + S-adenosyl-L-homocysteine + H(+)</text>
        <dbReference type="Rhea" id="RHEA:25325"/>
        <dbReference type="ChEBI" id="CHEBI:15378"/>
        <dbReference type="ChEBI" id="CHEBI:57856"/>
        <dbReference type="ChEBI" id="CHEBI:58641"/>
        <dbReference type="ChEBI" id="CHEBI:59789"/>
        <dbReference type="ChEBI" id="CHEBI:295975"/>
        <dbReference type="EC" id="2.1.1.103"/>
    </reaction>
    <physiologicalReaction direction="left-to-right" evidence="6">
        <dbReference type="Rhea" id="RHEA:25326"/>
    </physiologicalReaction>
</comment>
<feature type="domain" description="Methyltransferase type 11" evidence="9">
    <location>
        <begin position="289"/>
        <end position="386"/>
    </location>
</feature>
<evidence type="ECO:0000313" key="11">
    <source>
        <dbReference type="EMBL" id="QFF91485.1"/>
    </source>
</evidence>
<dbReference type="Pfam" id="PF13649">
    <property type="entry name" value="Methyltransf_25"/>
    <property type="match status" value="1"/>
</dbReference>
<evidence type="ECO:0000256" key="1">
    <source>
        <dbReference type="ARBA" id="ARBA00004969"/>
    </source>
</evidence>
<evidence type="ECO:0000256" key="5">
    <source>
        <dbReference type="ARBA" id="ARBA00035674"/>
    </source>
</evidence>
<reference evidence="11" key="1">
    <citation type="submission" date="2019-02" db="EMBL/GenBank/DDBJ databases">
        <authorList>
            <person name="Vechtova P."/>
            <person name="Dzyuba B."/>
            <person name="Dzyuba V."/>
            <person name="Silveira A.N."/>
            <person name="Silveira R.V."/>
            <person name="Fussy Z."/>
            <person name="Grubhoffer L."/>
            <person name="Rodina M."/>
            <person name="Sterba J."/>
        </authorList>
    </citation>
    <scope>NUCLEOTIDE SEQUENCE</scope>
</reference>
<dbReference type="CDD" id="cd02440">
    <property type="entry name" value="AdoMet_MTases"/>
    <property type="match status" value="2"/>
</dbReference>
<dbReference type="Pfam" id="PF08241">
    <property type="entry name" value="Methyltransf_11"/>
    <property type="match status" value="1"/>
</dbReference>
<protein>
    <recommendedName>
        <fullName evidence="5">phosphoethanolamine N-methyltransferase</fullName>
        <ecNumber evidence="5">2.1.1.103</ecNumber>
    </recommendedName>
</protein>
<evidence type="ECO:0000256" key="6">
    <source>
        <dbReference type="ARBA" id="ARBA00047619"/>
    </source>
</evidence>
<dbReference type="EMBL" id="MK545440">
    <property type="protein sequence ID" value="QFF91485.1"/>
    <property type="molecule type" value="mRNA"/>
</dbReference>
<evidence type="ECO:0000256" key="2">
    <source>
        <dbReference type="ARBA" id="ARBA00005189"/>
    </source>
</evidence>
<dbReference type="AlphaFoldDB" id="A0A5J6SDG3"/>
<dbReference type="InterPro" id="IPR029063">
    <property type="entry name" value="SAM-dependent_MTases_sf"/>
</dbReference>
<dbReference type="GO" id="GO:0032259">
    <property type="term" value="P:methylation"/>
    <property type="evidence" value="ECO:0007669"/>
    <property type="project" value="UniProtKB-KW"/>
</dbReference>
<dbReference type="EC" id="2.1.1.103" evidence="5"/>
<proteinExistence type="evidence at transcript level"/>
<keyword evidence="3 11" id="KW-0489">Methyltransferase</keyword>
<evidence type="ECO:0000256" key="7">
    <source>
        <dbReference type="ARBA" id="ARBA00047622"/>
    </source>
</evidence>
<keyword evidence="4 11" id="KW-0808">Transferase</keyword>
<dbReference type="InterPro" id="IPR013216">
    <property type="entry name" value="Methyltransf_11"/>
</dbReference>
<name>A0A5J6SDG3_POTMO</name>
<dbReference type="InterPro" id="IPR041698">
    <property type="entry name" value="Methyltransf_25"/>
</dbReference>
<dbReference type="SUPFAM" id="SSF53335">
    <property type="entry name" value="S-adenosyl-L-methionine-dependent methyltransferases"/>
    <property type="match status" value="2"/>
</dbReference>
<gene>
    <name evidence="11" type="primary">ERG6</name>
</gene>
<dbReference type="PANTHER" id="PTHR44307">
    <property type="entry name" value="PHOSPHOETHANOLAMINE METHYLTRANSFERASE"/>
    <property type="match status" value="1"/>
</dbReference>
<dbReference type="PANTHER" id="PTHR44307:SF2">
    <property type="entry name" value="PHOSPHOETHANOLAMINE METHYLTRANSFERASE ISOFORM X1"/>
    <property type="match status" value="1"/>
</dbReference>
<evidence type="ECO:0000256" key="4">
    <source>
        <dbReference type="ARBA" id="ARBA00022679"/>
    </source>
</evidence>
<dbReference type="GO" id="GO:0000234">
    <property type="term" value="F:phosphoethanolamine N-methyltransferase activity"/>
    <property type="evidence" value="ECO:0007669"/>
    <property type="project" value="UniProtKB-EC"/>
</dbReference>
<evidence type="ECO:0000259" key="9">
    <source>
        <dbReference type="Pfam" id="PF08241"/>
    </source>
</evidence>
<sequence>MAEETTRKKMSAFWEEHSRDATIEEMMLDSRAQTITREEKPEILSMLPDTDGKRVLELGAGIGRFTGHLAKIASHVTAVDFMENFVEKNRELNGHRDNISFLQADITQLKLPGNSFDIIFSNWLFMYLTDAELINLAGCLLLWLQPGGSLFFRESCFYQSGNVKRHFNPTVYRRPADYNHILTSAVTGPDADGQLWGFEIVMSKSVQAYIRLKRNQNQVCWLLQKVARDRSAHRGYHTLQQFLDGQQYSRNSILRYERIFGHGFISAGGLRTTKEFVEMLKLSPGHSVLDVGCGIGGGDFYMAKNYGVEVLGVDLSANMVEIAMERAVAENTPMVQFEIGDATKRVFLENSFDVIYSRDTILHIANKADLLKRLYTWLKPGGKLLITDYCCGELPWAASFEDYVRQRGYILYTVPRYGKVGTWRYSAFNLCPGAGPVRCSLVSDPREGFRSWELFRVTPRAGHGDREPYRVGYGGLGSEGWWSGEGAVGCVVDWDSPLPSHFRSHSCSRTWVS</sequence>
<feature type="domain" description="Methyltransferase" evidence="10">
    <location>
        <begin position="55"/>
        <end position="148"/>
    </location>
</feature>
<comment type="catalytic activity">
    <reaction evidence="8">
        <text>N-methylethanolamine phosphate + S-adenosyl-L-methionine = N,N-dimethylethanolamine phosphate + S-adenosyl-L-homocysteine + H(+)</text>
        <dbReference type="Rhea" id="RHEA:25321"/>
        <dbReference type="ChEBI" id="CHEBI:15378"/>
        <dbReference type="ChEBI" id="CHEBI:57781"/>
        <dbReference type="ChEBI" id="CHEBI:57856"/>
        <dbReference type="ChEBI" id="CHEBI:58641"/>
        <dbReference type="ChEBI" id="CHEBI:59789"/>
        <dbReference type="EC" id="2.1.1.103"/>
    </reaction>
    <physiologicalReaction direction="left-to-right" evidence="8">
        <dbReference type="Rhea" id="RHEA:25322"/>
    </physiologicalReaction>
</comment>
<comment type="pathway">
    <text evidence="2">Lipid metabolism.</text>
</comment>
<dbReference type="Gene3D" id="3.40.50.150">
    <property type="entry name" value="Vaccinia Virus protein VP39"/>
    <property type="match status" value="2"/>
</dbReference>
<evidence type="ECO:0000256" key="3">
    <source>
        <dbReference type="ARBA" id="ARBA00022603"/>
    </source>
</evidence>
<organism evidence="11">
    <name type="scientific">Potamotrygon motoro</name>
    <name type="common">Ocellate river stingray</name>
    <name type="synonym">Taeniura motoro</name>
    <dbReference type="NCBI Taxonomy" id="86373"/>
    <lineage>
        <taxon>Eukaryota</taxon>
        <taxon>Metazoa</taxon>
        <taxon>Chordata</taxon>
        <taxon>Craniata</taxon>
        <taxon>Vertebrata</taxon>
        <taxon>Chondrichthyes</taxon>
        <taxon>Elasmobranchii</taxon>
        <taxon>Batoidea</taxon>
        <taxon>Myliobatiformes</taxon>
        <taxon>Potamotrygonidae</taxon>
        <taxon>Potamotrygon</taxon>
    </lineage>
</organism>
<evidence type="ECO:0000256" key="8">
    <source>
        <dbReference type="ARBA" id="ARBA00047841"/>
    </source>
</evidence>
<comment type="catalytic activity">
    <reaction evidence="7">
        <text>phosphoethanolamine + S-adenosyl-L-methionine = N-methylethanolamine phosphate + S-adenosyl-L-homocysteine + H(+)</text>
        <dbReference type="Rhea" id="RHEA:20365"/>
        <dbReference type="ChEBI" id="CHEBI:15378"/>
        <dbReference type="ChEBI" id="CHEBI:57781"/>
        <dbReference type="ChEBI" id="CHEBI:57856"/>
        <dbReference type="ChEBI" id="CHEBI:58190"/>
        <dbReference type="ChEBI" id="CHEBI:59789"/>
        <dbReference type="EC" id="2.1.1.103"/>
    </reaction>
    <physiologicalReaction direction="left-to-right" evidence="7">
        <dbReference type="Rhea" id="RHEA:20366"/>
    </physiologicalReaction>
</comment>
<comment type="pathway">
    <text evidence="1">Phospholipid metabolism; phosphatidylcholine biosynthesis.</text>
</comment>
<accession>A0A5J6SDG3</accession>
<evidence type="ECO:0000259" key="10">
    <source>
        <dbReference type="Pfam" id="PF13649"/>
    </source>
</evidence>